<dbReference type="OrthoDB" id="5356630at2759"/>
<dbReference type="EMBL" id="ML979139">
    <property type="protein sequence ID" value="KAF1913213.1"/>
    <property type="molecule type" value="Genomic_DNA"/>
</dbReference>
<proteinExistence type="predicted"/>
<gene>
    <name evidence="2" type="ORF">BDU57DRAFT_597612</name>
</gene>
<sequence length="194" mass="20231">MHFSTLTTTISLLSLSLAAPAPLTPRFPPISNILQPTFLSRYSGTTGAISFNVATGSATKTNTGDITTLVTFENTSLDLPSTCRLRFFLDGTDASVVLEGTKQVNIFSSLNPAPAGGSPGWGGPGNQRNIDLGRFSLYKGGNGDLVPGLPTGVNGVACPKKNAGPVGFEVVPVGDVDRVEWSKGLSGLYLTWDV</sequence>
<name>A0A6A5QCZ8_AMPQU</name>
<evidence type="ECO:0000313" key="3">
    <source>
        <dbReference type="Proteomes" id="UP000800096"/>
    </source>
</evidence>
<keyword evidence="3" id="KW-1185">Reference proteome</keyword>
<organism evidence="2 3">
    <name type="scientific">Ampelomyces quisqualis</name>
    <name type="common">Powdery mildew agent</name>
    <dbReference type="NCBI Taxonomy" id="50730"/>
    <lineage>
        <taxon>Eukaryota</taxon>
        <taxon>Fungi</taxon>
        <taxon>Dikarya</taxon>
        <taxon>Ascomycota</taxon>
        <taxon>Pezizomycotina</taxon>
        <taxon>Dothideomycetes</taxon>
        <taxon>Pleosporomycetidae</taxon>
        <taxon>Pleosporales</taxon>
        <taxon>Pleosporineae</taxon>
        <taxon>Phaeosphaeriaceae</taxon>
        <taxon>Ampelomyces</taxon>
    </lineage>
</organism>
<evidence type="ECO:0000256" key="1">
    <source>
        <dbReference type="SAM" id="SignalP"/>
    </source>
</evidence>
<reference evidence="2" key="1">
    <citation type="journal article" date="2020" name="Stud. Mycol.">
        <title>101 Dothideomycetes genomes: a test case for predicting lifestyles and emergence of pathogens.</title>
        <authorList>
            <person name="Haridas S."/>
            <person name="Albert R."/>
            <person name="Binder M."/>
            <person name="Bloem J."/>
            <person name="Labutti K."/>
            <person name="Salamov A."/>
            <person name="Andreopoulos B."/>
            <person name="Baker S."/>
            <person name="Barry K."/>
            <person name="Bills G."/>
            <person name="Bluhm B."/>
            <person name="Cannon C."/>
            <person name="Castanera R."/>
            <person name="Culley D."/>
            <person name="Daum C."/>
            <person name="Ezra D."/>
            <person name="Gonzalez J."/>
            <person name="Henrissat B."/>
            <person name="Kuo A."/>
            <person name="Liang C."/>
            <person name="Lipzen A."/>
            <person name="Lutzoni F."/>
            <person name="Magnuson J."/>
            <person name="Mondo S."/>
            <person name="Nolan M."/>
            <person name="Ohm R."/>
            <person name="Pangilinan J."/>
            <person name="Park H.-J."/>
            <person name="Ramirez L."/>
            <person name="Alfaro M."/>
            <person name="Sun H."/>
            <person name="Tritt A."/>
            <person name="Yoshinaga Y."/>
            <person name="Zwiers L.-H."/>
            <person name="Turgeon B."/>
            <person name="Goodwin S."/>
            <person name="Spatafora J."/>
            <person name="Crous P."/>
            <person name="Grigoriev I."/>
        </authorList>
    </citation>
    <scope>NUCLEOTIDE SEQUENCE</scope>
    <source>
        <strain evidence="2">HMLAC05119</strain>
    </source>
</reference>
<feature type="chain" id="PRO_5025416461" description="Ubiquitin 3 binding protein But2 C-terminal domain-containing protein" evidence="1">
    <location>
        <begin position="19"/>
        <end position="194"/>
    </location>
</feature>
<evidence type="ECO:0000313" key="2">
    <source>
        <dbReference type="EMBL" id="KAF1913213.1"/>
    </source>
</evidence>
<evidence type="ECO:0008006" key="4">
    <source>
        <dbReference type="Google" id="ProtNLM"/>
    </source>
</evidence>
<feature type="signal peptide" evidence="1">
    <location>
        <begin position="1"/>
        <end position="18"/>
    </location>
</feature>
<dbReference type="Proteomes" id="UP000800096">
    <property type="component" value="Unassembled WGS sequence"/>
</dbReference>
<accession>A0A6A5QCZ8</accession>
<keyword evidence="1" id="KW-0732">Signal</keyword>
<protein>
    <recommendedName>
        <fullName evidence="4">Ubiquitin 3 binding protein But2 C-terminal domain-containing protein</fullName>
    </recommendedName>
</protein>
<dbReference type="AlphaFoldDB" id="A0A6A5QCZ8"/>